<keyword evidence="2 4" id="KW-0863">Zinc-finger</keyword>
<dbReference type="GO" id="GO:0008270">
    <property type="term" value="F:zinc ion binding"/>
    <property type="evidence" value="ECO:0007669"/>
    <property type="project" value="UniProtKB-KW"/>
</dbReference>
<evidence type="ECO:0000256" key="2">
    <source>
        <dbReference type="ARBA" id="ARBA00022771"/>
    </source>
</evidence>
<keyword evidence="3" id="KW-0862">Zinc</keyword>
<dbReference type="PANTHER" id="PTHR47718">
    <property type="entry name" value="OS01G0519700 PROTEIN"/>
    <property type="match status" value="1"/>
</dbReference>
<feature type="domain" description="SWIM-type" evidence="6">
    <location>
        <begin position="532"/>
        <end position="567"/>
    </location>
</feature>
<dbReference type="PROSITE" id="PS50966">
    <property type="entry name" value="ZF_SWIM"/>
    <property type="match status" value="1"/>
</dbReference>
<evidence type="ECO:0000256" key="1">
    <source>
        <dbReference type="ARBA" id="ARBA00022723"/>
    </source>
</evidence>
<dbReference type="AlphaFoldDB" id="A0AAD9XNP3"/>
<keyword evidence="1" id="KW-0479">Metal-binding</keyword>
<dbReference type="PANTHER" id="PTHR47718:SF15">
    <property type="entry name" value="PROTEIN FAR1-RELATED SEQUENCE 5-LIKE"/>
    <property type="match status" value="1"/>
</dbReference>
<dbReference type="InterPro" id="IPR007527">
    <property type="entry name" value="Znf_SWIM"/>
</dbReference>
<dbReference type="Proteomes" id="UP001280121">
    <property type="component" value="Unassembled WGS sequence"/>
</dbReference>
<evidence type="ECO:0000313" key="8">
    <source>
        <dbReference type="Proteomes" id="UP001280121"/>
    </source>
</evidence>
<reference evidence="7" key="1">
    <citation type="journal article" date="2023" name="Plant J.">
        <title>Genome sequences and population genomics provide insights into the demographic history, inbreeding, and mutation load of two 'living fossil' tree species of Dipteronia.</title>
        <authorList>
            <person name="Feng Y."/>
            <person name="Comes H.P."/>
            <person name="Chen J."/>
            <person name="Zhu S."/>
            <person name="Lu R."/>
            <person name="Zhang X."/>
            <person name="Li P."/>
            <person name="Qiu J."/>
            <person name="Olsen K.M."/>
            <person name="Qiu Y."/>
        </authorList>
    </citation>
    <scope>NUCLEOTIDE SEQUENCE</scope>
    <source>
        <strain evidence="7">KIB01</strain>
    </source>
</reference>
<evidence type="ECO:0008006" key="9">
    <source>
        <dbReference type="Google" id="ProtNLM"/>
    </source>
</evidence>
<dbReference type="InterPro" id="IPR004330">
    <property type="entry name" value="FAR1_DNA_bnd_dom"/>
</dbReference>
<evidence type="ECO:0000313" key="7">
    <source>
        <dbReference type="EMBL" id="KAK2662745.1"/>
    </source>
</evidence>
<protein>
    <recommendedName>
        <fullName evidence="9">Protein FAR1-RELATED SEQUENCE</fullName>
    </recommendedName>
</protein>
<evidence type="ECO:0000259" key="5">
    <source>
        <dbReference type="PROSITE" id="PS50158"/>
    </source>
</evidence>
<dbReference type="Pfam" id="PF10551">
    <property type="entry name" value="MULE"/>
    <property type="match status" value="1"/>
</dbReference>
<dbReference type="InterPro" id="IPR001878">
    <property type="entry name" value="Znf_CCHC"/>
</dbReference>
<organism evidence="7 8">
    <name type="scientific">Dipteronia dyeriana</name>
    <dbReference type="NCBI Taxonomy" id="168575"/>
    <lineage>
        <taxon>Eukaryota</taxon>
        <taxon>Viridiplantae</taxon>
        <taxon>Streptophyta</taxon>
        <taxon>Embryophyta</taxon>
        <taxon>Tracheophyta</taxon>
        <taxon>Spermatophyta</taxon>
        <taxon>Magnoliopsida</taxon>
        <taxon>eudicotyledons</taxon>
        <taxon>Gunneridae</taxon>
        <taxon>Pentapetalae</taxon>
        <taxon>rosids</taxon>
        <taxon>malvids</taxon>
        <taxon>Sapindales</taxon>
        <taxon>Sapindaceae</taxon>
        <taxon>Hippocastanoideae</taxon>
        <taxon>Acereae</taxon>
        <taxon>Dipteronia</taxon>
    </lineage>
</organism>
<evidence type="ECO:0000256" key="3">
    <source>
        <dbReference type="ARBA" id="ARBA00022833"/>
    </source>
</evidence>
<comment type="caution">
    <text evidence="7">The sequence shown here is derived from an EMBL/GenBank/DDBJ whole genome shotgun (WGS) entry which is preliminary data.</text>
</comment>
<gene>
    <name evidence="7" type="ORF">Ddye_001319</name>
</gene>
<dbReference type="Pfam" id="PF03101">
    <property type="entry name" value="FAR1"/>
    <property type="match status" value="1"/>
</dbReference>
<evidence type="ECO:0000256" key="4">
    <source>
        <dbReference type="PROSITE-ProRule" id="PRU00047"/>
    </source>
</evidence>
<feature type="domain" description="CCHC-type" evidence="5">
    <location>
        <begin position="692"/>
        <end position="707"/>
    </location>
</feature>
<dbReference type="InterPro" id="IPR018289">
    <property type="entry name" value="MULE_transposase_dom"/>
</dbReference>
<dbReference type="EMBL" id="JANJYI010000001">
    <property type="protein sequence ID" value="KAK2662745.1"/>
    <property type="molecule type" value="Genomic_DNA"/>
</dbReference>
<dbReference type="InterPro" id="IPR006564">
    <property type="entry name" value="Znf_PMZ"/>
</dbReference>
<evidence type="ECO:0000259" key="6">
    <source>
        <dbReference type="PROSITE" id="PS50966"/>
    </source>
</evidence>
<dbReference type="SMART" id="SM00575">
    <property type="entry name" value="ZnF_PMZ"/>
    <property type="match status" value="1"/>
</dbReference>
<accession>A0AAD9XNP3</accession>
<proteinExistence type="predicted"/>
<keyword evidence="8" id="KW-1185">Reference proteome</keyword>
<dbReference type="GO" id="GO:0003676">
    <property type="term" value="F:nucleic acid binding"/>
    <property type="evidence" value="ECO:0007669"/>
    <property type="project" value="InterPro"/>
</dbReference>
<name>A0AAD9XNP3_9ROSI</name>
<dbReference type="PROSITE" id="PS50158">
    <property type="entry name" value="ZF_CCHC"/>
    <property type="match status" value="1"/>
</dbReference>
<sequence length="779" mass="89773">MNDLDDEIDHSLFTDPIVSTTPVSTSNLSNLPKLTELDKPGQFRSLQPTDVIGKEFGSVQDAESFYNNYSKAVGFSIRKNEMRRDRQGVITRRRWVCSKQWYRAQKYIQRIEKKHEPTAETREGCCAALKFQYHRNNKFLRSHRSVKDSDIAQLKSWRTVGVKTAQVMDHFVDQAGNFSNVEHTKKDLQNRLDAVRRNELHSSDVYCVISYLTAKTVIDPEFFFEYTLDEDDRFGNLFWADSTSRSNYGYFGDVLAFDAMYKTNVYRRPLVMLVGVNHHKSTTIFGFGLLGDETVETYTWLLRTFLVAMHGKMPQSVITDDDKAMHKAIKTAMPNSVRRLCCWYLERNVQTNVQDGNLTRAFCSSMLTYITVEDFELKWKNMVLKFRLNNNEWVNALYCKRKLWAETYLKQSFFGGMRSTQRCKSMNSFLNQFVNCRLKLYEFMQNIDRALERIRHTETFNDYQIGNTTSVYSTHLTSLEKHVATIYTRNVFFLVRDEIKEEASFSICYFVQDMDRFTYTLKRFGFENLTWTTCFIPSTNQIQCSCKLFETSGIPCSHEFSVMKAMNVQSILSSLILTRWTSGAKHMTDIDCSREVTLTPIMELARYGSLSAKCNKLCYFASKSNDGFKEADRDIEKLTVRMQELMSSSPLASTETVLCPKDKQHVHNVRDPGIAATNGCSARKKTVKVKSRKCVNCGTTGHTIKTCHKTQLDNNSTIASNTLHMLDPCCTENSSNNIATWWYGVSILHLRHSTCMVIFGGAPHNVDIVGEMDKRITID</sequence>